<keyword evidence="1" id="KW-0732">Signal</keyword>
<evidence type="ECO:0000256" key="1">
    <source>
        <dbReference type="SAM" id="SignalP"/>
    </source>
</evidence>
<dbReference type="InterPro" id="IPR036673">
    <property type="entry name" value="Cyanovirin-N_sf"/>
</dbReference>
<accession>A0AAV9VHB1</accession>
<evidence type="ECO:0000313" key="3">
    <source>
        <dbReference type="EMBL" id="KAK6361372.1"/>
    </source>
</evidence>
<feature type="signal peptide" evidence="1">
    <location>
        <begin position="1"/>
        <end position="19"/>
    </location>
</feature>
<sequence length="267" mass="28179">MVRKYSLILLASWLATAQASISSQCINLRFQNRWLVGDCLTGSGGARIESSVYLQTKIANHEGVLEWAINGNFAASCTECALSFSPLKLNCKCRPTGGPSVPASIALDEHIAVYSGFLLSDQRGPPTPPAVASTIRLPADPGWRLNYGNTSCYSENPGTCPPPAVGNGITCPPLNAVSGASVSAADGVSDCFAFRWPISIPTWQTFGSIQITSPSGAFKFHVYSTVDCSGGIKGTVEPSELGTPGVCKAFNEQLLAFKSVPLWNGQT</sequence>
<protein>
    <recommendedName>
        <fullName evidence="2">Cyanovirin-N domain-containing protein</fullName>
    </recommendedName>
</protein>
<dbReference type="InterPro" id="IPR011058">
    <property type="entry name" value="Cyanovirin-N"/>
</dbReference>
<feature type="chain" id="PRO_5043821736" description="Cyanovirin-N domain-containing protein" evidence="1">
    <location>
        <begin position="20"/>
        <end position="267"/>
    </location>
</feature>
<dbReference type="SUPFAM" id="SSF51322">
    <property type="entry name" value="Cyanovirin-N"/>
    <property type="match status" value="1"/>
</dbReference>
<feature type="domain" description="Cyanovirin-N" evidence="2">
    <location>
        <begin position="20"/>
        <end position="120"/>
    </location>
</feature>
<keyword evidence="4" id="KW-1185">Reference proteome</keyword>
<reference evidence="3 4" key="1">
    <citation type="submission" date="2019-10" db="EMBL/GenBank/DDBJ databases">
        <authorList>
            <person name="Palmer J.M."/>
        </authorList>
    </citation>
    <scope>NUCLEOTIDE SEQUENCE [LARGE SCALE GENOMIC DNA]</scope>
    <source>
        <strain evidence="3 4">TWF730</strain>
    </source>
</reference>
<evidence type="ECO:0000313" key="4">
    <source>
        <dbReference type="Proteomes" id="UP001373714"/>
    </source>
</evidence>
<gene>
    <name evidence="3" type="ORF">TWF730_005106</name>
</gene>
<comment type="caution">
    <text evidence="3">The sequence shown here is derived from an EMBL/GenBank/DDBJ whole genome shotgun (WGS) entry which is preliminary data.</text>
</comment>
<evidence type="ECO:0000259" key="2">
    <source>
        <dbReference type="SMART" id="SM01111"/>
    </source>
</evidence>
<dbReference type="EMBL" id="JAVHNS010000002">
    <property type="protein sequence ID" value="KAK6361372.1"/>
    <property type="molecule type" value="Genomic_DNA"/>
</dbReference>
<dbReference type="Pfam" id="PF08881">
    <property type="entry name" value="CVNH"/>
    <property type="match status" value="1"/>
</dbReference>
<organism evidence="3 4">
    <name type="scientific">Orbilia blumenaviensis</name>
    <dbReference type="NCBI Taxonomy" id="1796055"/>
    <lineage>
        <taxon>Eukaryota</taxon>
        <taxon>Fungi</taxon>
        <taxon>Dikarya</taxon>
        <taxon>Ascomycota</taxon>
        <taxon>Pezizomycotina</taxon>
        <taxon>Orbiliomycetes</taxon>
        <taxon>Orbiliales</taxon>
        <taxon>Orbiliaceae</taxon>
        <taxon>Orbilia</taxon>
    </lineage>
</organism>
<proteinExistence type="predicted"/>
<name>A0AAV9VHB1_9PEZI</name>
<dbReference type="SMART" id="SM01111">
    <property type="entry name" value="CVNH"/>
    <property type="match status" value="1"/>
</dbReference>
<dbReference type="Proteomes" id="UP001373714">
    <property type="component" value="Unassembled WGS sequence"/>
</dbReference>
<dbReference type="Gene3D" id="2.30.60.10">
    <property type="entry name" value="Cyanovirin-N"/>
    <property type="match status" value="1"/>
</dbReference>
<dbReference type="AlphaFoldDB" id="A0AAV9VHB1"/>